<organism evidence="5 6">
    <name type="scientific">Rotaria magnacalcarata</name>
    <dbReference type="NCBI Taxonomy" id="392030"/>
    <lineage>
        <taxon>Eukaryota</taxon>
        <taxon>Metazoa</taxon>
        <taxon>Spiralia</taxon>
        <taxon>Gnathifera</taxon>
        <taxon>Rotifera</taxon>
        <taxon>Eurotatoria</taxon>
        <taxon>Bdelloidea</taxon>
        <taxon>Philodinida</taxon>
        <taxon>Philodinidae</taxon>
        <taxon>Rotaria</taxon>
    </lineage>
</organism>
<dbReference type="SUPFAM" id="SSF51735">
    <property type="entry name" value="NAD(P)-binding Rossmann-fold domains"/>
    <property type="match status" value="1"/>
</dbReference>
<evidence type="ECO:0000259" key="3">
    <source>
        <dbReference type="Pfam" id="PF08484"/>
    </source>
</evidence>
<dbReference type="Gene3D" id="3.40.50.150">
    <property type="entry name" value="Vaccinia Virus protein VP39"/>
    <property type="match status" value="1"/>
</dbReference>
<name>A0A820BCB7_9BILA</name>
<gene>
    <name evidence="5" type="ORF">OVN521_LOCUS26295</name>
    <name evidence="4" type="ORF">WKI299_LOCUS3911</name>
</gene>
<evidence type="ECO:0000313" key="5">
    <source>
        <dbReference type="EMBL" id="CAF4199122.1"/>
    </source>
</evidence>
<dbReference type="Pfam" id="PF01370">
    <property type="entry name" value="Epimerase"/>
    <property type="match status" value="1"/>
</dbReference>
<proteinExistence type="predicted"/>
<dbReference type="InterPro" id="IPR013630">
    <property type="entry name" value="Methyltransf_Zn-bd_dom_put"/>
</dbReference>
<dbReference type="Gene3D" id="3.40.50.720">
    <property type="entry name" value="NAD(P)-binding Rossmann-like Domain"/>
    <property type="match status" value="2"/>
</dbReference>
<dbReference type="InterPro" id="IPR013691">
    <property type="entry name" value="MeTrfase_14"/>
</dbReference>
<accession>A0A820BCB7</accession>
<feature type="domain" description="NAD-dependent epimerase/dehydratase" evidence="1">
    <location>
        <begin position="55"/>
        <end position="265"/>
    </location>
</feature>
<comment type="caution">
    <text evidence="5">The sequence shown here is derived from an EMBL/GenBank/DDBJ whole genome shotgun (WGS) entry which is preliminary data.</text>
</comment>
<dbReference type="PANTHER" id="PTHR43861">
    <property type="entry name" value="TRANS-ACONITATE 2-METHYLTRANSFERASE-RELATED"/>
    <property type="match status" value="1"/>
</dbReference>
<dbReference type="EMBL" id="CAJNRF010000835">
    <property type="protein sequence ID" value="CAF1983641.1"/>
    <property type="molecule type" value="Genomic_DNA"/>
</dbReference>
<dbReference type="EMBL" id="CAJOBG010006837">
    <property type="protein sequence ID" value="CAF4199122.1"/>
    <property type="molecule type" value="Genomic_DNA"/>
</dbReference>
<protein>
    <submittedName>
        <fullName evidence="5">Uncharacterized protein</fullName>
    </submittedName>
</protein>
<dbReference type="Proteomes" id="UP000663856">
    <property type="component" value="Unassembled WGS sequence"/>
</dbReference>
<dbReference type="SUPFAM" id="SSF53335">
    <property type="entry name" value="S-adenosyl-L-methionine-dependent methyltransferases"/>
    <property type="match status" value="1"/>
</dbReference>
<feature type="domain" description="C-methyltransferase" evidence="3">
    <location>
        <begin position="621"/>
        <end position="768"/>
    </location>
</feature>
<reference evidence="5" key="1">
    <citation type="submission" date="2021-02" db="EMBL/GenBank/DDBJ databases">
        <authorList>
            <person name="Nowell W R."/>
        </authorList>
    </citation>
    <scope>NUCLEOTIDE SEQUENCE</scope>
</reference>
<evidence type="ECO:0000313" key="6">
    <source>
        <dbReference type="Proteomes" id="UP000663866"/>
    </source>
</evidence>
<dbReference type="Pfam" id="PF13489">
    <property type="entry name" value="Methyltransf_23"/>
    <property type="match status" value="1"/>
</dbReference>
<dbReference type="InterPro" id="IPR036291">
    <property type="entry name" value="NAD(P)-bd_dom_sf"/>
</dbReference>
<dbReference type="Pfam" id="PF08421">
    <property type="entry name" value="Methyltransf_13"/>
    <property type="match status" value="1"/>
</dbReference>
<dbReference type="InterPro" id="IPR001509">
    <property type="entry name" value="Epimerase_deHydtase"/>
</dbReference>
<dbReference type="Gene3D" id="6.20.50.110">
    <property type="entry name" value="Methyltransferase, zinc-binding domain"/>
    <property type="match status" value="1"/>
</dbReference>
<dbReference type="InterPro" id="IPR029063">
    <property type="entry name" value="SAM-dependent_MTases_sf"/>
</dbReference>
<feature type="domain" description="Methyltransferase putative zinc binding" evidence="2">
    <location>
        <begin position="358"/>
        <end position="419"/>
    </location>
</feature>
<dbReference type="InterPro" id="IPR038576">
    <property type="entry name" value="Methyltransf_Zn-bd_dom_put_sf"/>
</dbReference>
<keyword evidence="6" id="KW-1185">Reference proteome</keyword>
<evidence type="ECO:0000259" key="2">
    <source>
        <dbReference type="Pfam" id="PF08421"/>
    </source>
</evidence>
<evidence type="ECO:0000313" key="4">
    <source>
        <dbReference type="EMBL" id="CAF1983641.1"/>
    </source>
</evidence>
<dbReference type="Proteomes" id="UP000663866">
    <property type="component" value="Unassembled WGS sequence"/>
</dbReference>
<dbReference type="PANTHER" id="PTHR43861:SF5">
    <property type="entry name" value="BLL5978 PROTEIN"/>
    <property type="match status" value="1"/>
</dbReference>
<dbReference type="AlphaFoldDB" id="A0A820BCB7"/>
<dbReference type="Pfam" id="PF08484">
    <property type="entry name" value="Methyltransf_14"/>
    <property type="match status" value="1"/>
</dbReference>
<sequence length="1058" mass="121937">MAKRVISFLVAVLLAFILIAFHIPVTPLVRRKYDSMLIGINLSSHVEYQYKSFNIAVIGSYGYIGSRLVHYLQQTAKWKVVGYDRIFSRQASHEILTEELQTFQAVVYLGGLTDRSMCRDHPNYTDKENVKDIYNLAKRMLPSQLLIFTSTSEILEEFDLISVNNMSAVQSHLLDAYAASMRRRENSLQKLSLESSSVPRMIGLRFGTVIGLSYSQRTDLGHMRYICQAFLGGKLYISHPEANRSFLSMEDLLRAITIIIQDQKDAKRFDLFHLESFSTSISNMANTIALRTGAHVFISNYSSNLVNQQFSLNTTKFRNAYQFVFNGNQNQIVSMLIDDVPRLCLSRQSRLDKDSVPCVVCGSHKMHTVLDLHSQPLANDFRKQPNESIKCKRFPLRLVRCLKCHHTQLSYIVDRSYLFSHYLYQSGTSKSIEVYFEWLAEKVIDESKKTNGTVLEIASNDGSQLTEFAKRGWKTVGVDPAKNLANLAREKGHTVYVGFWGTDKFPHLPSAESLDAIVAQNVLAHVSNPVQFLRACADIMGTRTRLYIQTSQCEMYESGQFDTVYHEHVSFFTAHSFKKIATLAGLYIVHFEITPIHGRSCLVTFQRIRLPSTTFITTFHKKLVPSLSLALQKERDLGLTDAWFYAKFQAQAYSMRRWIVDQLTYLFAQGHTIIGYGAAAKGMVLLHSLLEMSNRTWQFSYIIDDAPLKQNTYCPGTLIPVRPSSQLLKHNLTKPLTIVVFAWNFWEEISQKIRTKTFKQGIKNVFAILPFPQQQLIKVKSNFNTIVTQNAFRLLPWPFPFPVIRRPVILFSYLVKQEMSLSSWIRHHAPLFDMAILTDYDITNKSSYIVRKEAPNTWKIISPGKKEYSAQAIDETIKSYEKMFPKAWKIMLTTNELLVHPNLRQMLAETELITNVMALRIRSLIMIRSDSVPSDPVTSLLHQQTQYISNSSLQDIRGTITQNFRYIHHYPSARYIDEQQSIRYKEWQWAAVGFIADYRFTLSYSHGIHNLVTLKDMTHDNHKIREHFQRNLDDLRNIGALNYELGMVHRLWREMTNN</sequence>
<evidence type="ECO:0000259" key="1">
    <source>
        <dbReference type="Pfam" id="PF01370"/>
    </source>
</evidence>